<accession>A0A2P4Y8X5</accession>
<evidence type="ECO:0000313" key="2">
    <source>
        <dbReference type="Proteomes" id="UP000237271"/>
    </source>
</evidence>
<proteinExistence type="predicted"/>
<dbReference type="EMBL" id="NCKW01004901">
    <property type="protein sequence ID" value="POM74264.1"/>
    <property type="molecule type" value="Genomic_DNA"/>
</dbReference>
<reference evidence="1 2" key="1">
    <citation type="journal article" date="2017" name="Genome Biol. Evol.">
        <title>Phytophthora megakarya and P. palmivora, closely related causal agents of cacao black pod rot, underwent increases in genome sizes and gene numbers by different mechanisms.</title>
        <authorList>
            <person name="Ali S.S."/>
            <person name="Shao J."/>
            <person name="Lary D.J."/>
            <person name="Kronmiller B."/>
            <person name="Shen D."/>
            <person name="Strem M.D."/>
            <person name="Amoako-Attah I."/>
            <person name="Akrofi A.Y."/>
            <person name="Begoude B.A."/>
            <person name="Ten Hoopen G.M."/>
            <person name="Coulibaly K."/>
            <person name="Kebe B.I."/>
            <person name="Melnick R.L."/>
            <person name="Guiltinan M.J."/>
            <person name="Tyler B.M."/>
            <person name="Meinhardt L.W."/>
            <person name="Bailey B.A."/>
        </authorList>
    </citation>
    <scope>NUCLEOTIDE SEQUENCE [LARGE SCALE GENOMIC DNA]</scope>
    <source>
        <strain evidence="2">sbr112.9</strain>
    </source>
</reference>
<keyword evidence="2" id="KW-1185">Reference proteome</keyword>
<comment type="caution">
    <text evidence="1">The sequence shown here is derived from an EMBL/GenBank/DDBJ whole genome shotgun (WGS) entry which is preliminary data.</text>
</comment>
<name>A0A2P4Y8X5_9STRA</name>
<evidence type="ECO:0000313" key="1">
    <source>
        <dbReference type="EMBL" id="POM74264.1"/>
    </source>
</evidence>
<dbReference type="Proteomes" id="UP000237271">
    <property type="component" value="Unassembled WGS sequence"/>
</dbReference>
<dbReference type="AlphaFoldDB" id="A0A2P4Y8X5"/>
<sequence>MRETIDSLLWLSTCTRLDFMMTLNHLARFVSVPTTKQWTAVKLHLRYLNGSLTLTEPVGMAQS</sequence>
<gene>
    <name evidence="1" type="ORF">PHPALM_8807</name>
</gene>
<organism evidence="1 2">
    <name type="scientific">Phytophthora palmivora</name>
    <dbReference type="NCBI Taxonomy" id="4796"/>
    <lineage>
        <taxon>Eukaryota</taxon>
        <taxon>Sar</taxon>
        <taxon>Stramenopiles</taxon>
        <taxon>Oomycota</taxon>
        <taxon>Peronosporomycetes</taxon>
        <taxon>Peronosporales</taxon>
        <taxon>Peronosporaceae</taxon>
        <taxon>Phytophthora</taxon>
    </lineage>
</organism>
<protein>
    <submittedName>
        <fullName evidence="1">Uncharacterized protein</fullName>
    </submittedName>
</protein>